<evidence type="ECO:0000256" key="11">
    <source>
        <dbReference type="PROSITE-ProRule" id="PRU00278"/>
    </source>
</evidence>
<keyword evidence="4 12" id="KW-0812">Transmembrane</keyword>
<organism evidence="14 15">
    <name type="scientific">Flavobacterium ichthyis</name>
    <dbReference type="NCBI Taxonomy" id="2698827"/>
    <lineage>
        <taxon>Bacteria</taxon>
        <taxon>Pseudomonadati</taxon>
        <taxon>Bacteroidota</taxon>
        <taxon>Flavobacteriia</taxon>
        <taxon>Flavobacteriales</taxon>
        <taxon>Flavobacteriaceae</taxon>
        <taxon>Flavobacterium</taxon>
    </lineage>
</organism>
<dbReference type="PROSITE" id="PS50198">
    <property type="entry name" value="PPIC_PPIASE_2"/>
    <property type="match status" value="1"/>
</dbReference>
<dbReference type="EMBL" id="JAABLM010000005">
    <property type="protein sequence ID" value="NBL64590.1"/>
    <property type="molecule type" value="Genomic_DNA"/>
</dbReference>
<keyword evidence="11 14" id="KW-0413">Isomerase</keyword>
<proteinExistence type="inferred from homology"/>
<evidence type="ECO:0000256" key="2">
    <source>
        <dbReference type="ARBA" id="ARBA00022475"/>
    </source>
</evidence>
<feature type="transmembrane region" description="Helical" evidence="12">
    <location>
        <begin position="12"/>
        <end position="31"/>
    </location>
</feature>
<keyword evidence="5 12" id="KW-1133">Transmembrane helix</keyword>
<sequence length="698" mass="75977">MAVLSKIRQRSLLLIVVIGFCLLAFVIGDLIQGGGFQSTPKYVGTINGEDISFEDFRTKVDAAERSQQGMSNTQAVSSVWDQLVSVALLNEQFEKLGIQVGENQILEMLKQNPQIGQNPQFQNAAGQFDADKFKAFFQADPQMAAQLVEMEKQAELSAKSQIYSTLIRSGFYTTDAEAKLQHRLETEKVSFNYVAYAFSNIKDSEVPVSDDEIVAYMRKNEKRYKAEESRSLEYVLIEDKPSTEDENEVKKTLTDLMNQRVVFNETTGKNDTVAGFNSTSNVVEFVNANSDIKYDSTYITKSKLPAQYADNLYNLQTGQTFGPYVYNGYYAVSKSMGKRAGASAKAAHILVAYAGGKAPNPAITRTKEEAQAKANDLLAQVQANPAAFGGLAAANSDDPGSAQNGGEYDNIVPGQMVPAFDSFVFNKPIGSLGVVETEFGYHVIKVIDKQDAIRLATVALRIEPSEKTSDDIFTKATKFEMEAAEKDFAATAKAMGLSVAPAVNVKAFDDNFASFSNQRQVVRWAFDKETAAGDVKKFNVPGGNLIVKMKKVNEEGLLPVSDARPSIEPILKNQKKAEKIKSIMKGSTLEQVATASKMTVQTATDVTVAVPNLSGVGFEPKVVATAIATAPNKVSQLIEGRSGVFMVKTTAVTKAPAATDLSAQKQKLQGQGNVSMNKILPSLKDNADIEDNRLKFGY</sequence>
<gene>
    <name evidence="14" type="ORF">GV828_05170</name>
</gene>
<comment type="subcellular location">
    <subcellularLocation>
        <location evidence="1">Cell inner membrane</location>
        <topology evidence="1">Single-pass type II membrane protein</topology>
        <orientation evidence="1">Periplasmic side</orientation>
    </subcellularLocation>
</comment>
<evidence type="ECO:0000259" key="13">
    <source>
        <dbReference type="PROSITE" id="PS50198"/>
    </source>
</evidence>
<evidence type="ECO:0000256" key="5">
    <source>
        <dbReference type="ARBA" id="ARBA00022989"/>
    </source>
</evidence>
<keyword evidence="7" id="KW-0143">Chaperone</keyword>
<dbReference type="InterPro" id="IPR046357">
    <property type="entry name" value="PPIase_dom_sf"/>
</dbReference>
<accession>A0ABW9ZBV5</accession>
<dbReference type="Gene3D" id="3.10.50.40">
    <property type="match status" value="1"/>
</dbReference>
<dbReference type="Pfam" id="PF13616">
    <property type="entry name" value="Rotamase_3"/>
    <property type="match status" value="1"/>
</dbReference>
<dbReference type="InterPro" id="IPR027304">
    <property type="entry name" value="Trigger_fact/SurA_dom_sf"/>
</dbReference>
<evidence type="ECO:0000256" key="12">
    <source>
        <dbReference type="SAM" id="Phobius"/>
    </source>
</evidence>
<evidence type="ECO:0000256" key="1">
    <source>
        <dbReference type="ARBA" id="ARBA00004382"/>
    </source>
</evidence>
<evidence type="ECO:0000256" key="6">
    <source>
        <dbReference type="ARBA" id="ARBA00023136"/>
    </source>
</evidence>
<dbReference type="InterPro" id="IPR052029">
    <property type="entry name" value="PpiD_chaperone"/>
</dbReference>
<evidence type="ECO:0000313" key="15">
    <source>
        <dbReference type="Proteomes" id="UP000798602"/>
    </source>
</evidence>
<comment type="caution">
    <text evidence="14">The sequence shown here is derived from an EMBL/GenBank/DDBJ whole genome shotgun (WGS) entry which is preliminary data.</text>
</comment>
<evidence type="ECO:0000256" key="10">
    <source>
        <dbReference type="ARBA" id="ARBA00042775"/>
    </source>
</evidence>
<evidence type="ECO:0000256" key="8">
    <source>
        <dbReference type="ARBA" id="ARBA00038408"/>
    </source>
</evidence>
<dbReference type="RefSeq" id="WP_166536418.1">
    <property type="nucleotide sequence ID" value="NZ_JAABLM010000005.1"/>
</dbReference>
<name>A0ABW9ZBV5_9FLAO</name>
<reference evidence="15" key="1">
    <citation type="submission" date="2020-01" db="EMBL/GenBank/DDBJ databases">
        <title>Sphingomonas sp. strain CSW-10.</title>
        <authorList>
            <person name="Chen W.-M."/>
        </authorList>
    </citation>
    <scope>NUCLEOTIDE SEQUENCE [LARGE SCALE GENOMIC DNA]</scope>
    <source>
        <strain evidence="15">NST-5</strain>
    </source>
</reference>
<keyword evidence="15" id="KW-1185">Reference proteome</keyword>
<evidence type="ECO:0000313" key="14">
    <source>
        <dbReference type="EMBL" id="NBL64590.1"/>
    </source>
</evidence>
<dbReference type="GO" id="GO:0016853">
    <property type="term" value="F:isomerase activity"/>
    <property type="evidence" value="ECO:0007669"/>
    <property type="project" value="UniProtKB-KW"/>
</dbReference>
<keyword evidence="6 12" id="KW-0472">Membrane</keyword>
<dbReference type="Pfam" id="PF13623">
    <property type="entry name" value="SurA_N_2"/>
    <property type="match status" value="1"/>
</dbReference>
<dbReference type="SUPFAM" id="SSF54534">
    <property type="entry name" value="FKBP-like"/>
    <property type="match status" value="1"/>
</dbReference>
<keyword evidence="2" id="KW-1003">Cell membrane</keyword>
<keyword evidence="3" id="KW-0997">Cell inner membrane</keyword>
<dbReference type="Proteomes" id="UP000798602">
    <property type="component" value="Unassembled WGS sequence"/>
</dbReference>
<dbReference type="SUPFAM" id="SSF109998">
    <property type="entry name" value="Triger factor/SurA peptide-binding domain-like"/>
    <property type="match status" value="1"/>
</dbReference>
<feature type="domain" description="PpiC" evidence="13">
    <location>
        <begin position="341"/>
        <end position="448"/>
    </location>
</feature>
<evidence type="ECO:0000256" key="7">
    <source>
        <dbReference type="ARBA" id="ARBA00023186"/>
    </source>
</evidence>
<keyword evidence="11" id="KW-0697">Rotamase</keyword>
<dbReference type="InterPro" id="IPR000297">
    <property type="entry name" value="PPIase_PpiC"/>
</dbReference>
<evidence type="ECO:0000256" key="3">
    <source>
        <dbReference type="ARBA" id="ARBA00022519"/>
    </source>
</evidence>
<comment type="similarity">
    <text evidence="8">Belongs to the PpiD chaperone family.</text>
</comment>
<dbReference type="PANTHER" id="PTHR47529">
    <property type="entry name" value="PEPTIDYL-PROLYL CIS-TRANS ISOMERASE D"/>
    <property type="match status" value="1"/>
</dbReference>
<dbReference type="PANTHER" id="PTHR47529:SF1">
    <property type="entry name" value="PERIPLASMIC CHAPERONE PPID"/>
    <property type="match status" value="1"/>
</dbReference>
<evidence type="ECO:0000256" key="9">
    <source>
        <dbReference type="ARBA" id="ARBA00040743"/>
    </source>
</evidence>
<protein>
    <recommendedName>
        <fullName evidence="9">Periplasmic chaperone PpiD</fullName>
    </recommendedName>
    <alternativeName>
        <fullName evidence="10">Periplasmic folding chaperone</fullName>
    </alternativeName>
</protein>
<evidence type="ECO:0000256" key="4">
    <source>
        <dbReference type="ARBA" id="ARBA00022692"/>
    </source>
</evidence>